<dbReference type="InterPro" id="IPR050330">
    <property type="entry name" value="Bact_OuterMem_StrucFunc"/>
</dbReference>
<dbReference type="PRINTS" id="PR01021">
    <property type="entry name" value="OMPADOMAIN"/>
</dbReference>
<keyword evidence="2 4" id="KW-0472">Membrane</keyword>
<dbReference type="PANTHER" id="PTHR30329:SF21">
    <property type="entry name" value="LIPOPROTEIN YIAD-RELATED"/>
    <property type="match status" value="1"/>
</dbReference>
<dbReference type="CDD" id="cd07185">
    <property type="entry name" value="OmpA_C-like"/>
    <property type="match status" value="1"/>
</dbReference>
<evidence type="ECO:0000259" key="7">
    <source>
        <dbReference type="PROSITE" id="PS51820"/>
    </source>
</evidence>
<feature type="domain" description="OmpA-like" evidence="6">
    <location>
        <begin position="452"/>
        <end position="566"/>
    </location>
</feature>
<keyword evidence="9" id="KW-1185">Reference proteome</keyword>
<keyword evidence="3" id="KW-0998">Cell outer membrane</keyword>
<reference evidence="8 9" key="1">
    <citation type="submission" date="2022-03" db="EMBL/GenBank/DDBJ databases">
        <title>Hymenobactersp. isolated from the air.</title>
        <authorList>
            <person name="Won M."/>
            <person name="Kwon S.-W."/>
        </authorList>
    </citation>
    <scope>NUCLEOTIDE SEQUENCE [LARGE SCALE GENOMIC DNA]</scope>
    <source>
        <strain evidence="8 9">KACC 21982</strain>
    </source>
</reference>
<evidence type="ECO:0000259" key="6">
    <source>
        <dbReference type="PROSITE" id="PS51123"/>
    </source>
</evidence>
<dbReference type="PANTHER" id="PTHR30329">
    <property type="entry name" value="STATOR ELEMENT OF FLAGELLAR MOTOR COMPLEX"/>
    <property type="match status" value="1"/>
</dbReference>
<dbReference type="EMBL" id="CP094669">
    <property type="protein sequence ID" value="UOG75042.1"/>
    <property type="molecule type" value="Genomic_DNA"/>
</dbReference>
<name>A0ABY4CZ66_9BACT</name>
<gene>
    <name evidence="8" type="ORF">MTX78_00215</name>
</gene>
<feature type="domain" description="PA14" evidence="7">
    <location>
        <begin position="236"/>
        <end position="382"/>
    </location>
</feature>
<dbReference type="PROSITE" id="PS51820">
    <property type="entry name" value="PA14"/>
    <property type="match status" value="2"/>
</dbReference>
<evidence type="ECO:0000256" key="2">
    <source>
        <dbReference type="ARBA" id="ARBA00023136"/>
    </source>
</evidence>
<comment type="subcellular location">
    <subcellularLocation>
        <location evidence="1">Cell outer membrane</location>
    </subcellularLocation>
</comment>
<dbReference type="SMART" id="SM00758">
    <property type="entry name" value="PA14"/>
    <property type="match status" value="2"/>
</dbReference>
<sequence length="566" mass="61951">MLLLVGPLWAQQTPPLLGNGLRGQYYEGKNFEKLVLTRTDPAINFDWTLGPDGNRFVSPGPGVPGEFFSVRWTGYVYAPVTGVYTFHMATDDGMRVWLGGRNVLDSWTDQQATRYTVQRKLTAGRYYSLRVDYYQVRWSTRAMLAWQLPPQNTTSPPALAQNELDAIPRRYLYTSLPASAKPLVAAKSSVALVSSKSVGVIGIVPGTRPPKPTPMRLKPPTNVAEAVAASTVAAATAGVGLRATYFAGADRGAGVVTRIEPVVEVSWRNRPPVPGVPAQGFSVRWTGYLLAPESGVYVFHTEFDDAHDVTFASDNVLSMTHFNKEIFNATPVPLDFAQRLTAGRWYRVSLVYRQVEGASRAVFAWTRPSATNRDPVVVPQRYLYPDIPPSAPPVPVATPPVAAARQPRSPKVAPAPVVPRRPAVARAVAPVQRPRLAVRPVATDTLPDLRALSRGAAVTLPNLYFTQSTAVLLPTSRPTLNALAGMLRQQPTMRLEVAGHTDNVGDAALNLRLSEQRARVVRQYLIQQGIDSARLVAHGYGGTRPVADNRDPQQRPRNRRVEVVVQ</sequence>
<feature type="region of interest" description="Disordered" evidence="5">
    <location>
        <begin position="541"/>
        <end position="566"/>
    </location>
</feature>
<evidence type="ECO:0000313" key="9">
    <source>
        <dbReference type="Proteomes" id="UP000831113"/>
    </source>
</evidence>
<dbReference type="Pfam" id="PF00691">
    <property type="entry name" value="OmpA"/>
    <property type="match status" value="1"/>
</dbReference>
<dbReference type="Proteomes" id="UP000831113">
    <property type="component" value="Chromosome"/>
</dbReference>
<accession>A0ABY4CZ66</accession>
<dbReference type="InterPro" id="IPR006665">
    <property type="entry name" value="OmpA-like"/>
</dbReference>
<protein>
    <submittedName>
        <fullName evidence="8">PA14 domain-containing protein</fullName>
    </submittedName>
</protein>
<dbReference type="InterPro" id="IPR006664">
    <property type="entry name" value="OMP_bac"/>
</dbReference>
<dbReference type="InterPro" id="IPR037524">
    <property type="entry name" value="PA14/GLEYA"/>
</dbReference>
<feature type="domain" description="PA14" evidence="7">
    <location>
        <begin position="16"/>
        <end position="160"/>
    </location>
</feature>
<evidence type="ECO:0000313" key="8">
    <source>
        <dbReference type="EMBL" id="UOG75042.1"/>
    </source>
</evidence>
<dbReference type="InterPro" id="IPR036737">
    <property type="entry name" value="OmpA-like_sf"/>
</dbReference>
<evidence type="ECO:0000256" key="1">
    <source>
        <dbReference type="ARBA" id="ARBA00004442"/>
    </source>
</evidence>
<dbReference type="PROSITE" id="PS51123">
    <property type="entry name" value="OMPA_2"/>
    <property type="match status" value="1"/>
</dbReference>
<dbReference type="SUPFAM" id="SSF56988">
    <property type="entry name" value="Anthrax protective antigen"/>
    <property type="match status" value="2"/>
</dbReference>
<organism evidence="8 9">
    <name type="scientific">Hymenobacter tibetensis</name>
    <dbReference type="NCBI Taxonomy" id="497967"/>
    <lineage>
        <taxon>Bacteria</taxon>
        <taxon>Pseudomonadati</taxon>
        <taxon>Bacteroidota</taxon>
        <taxon>Cytophagia</taxon>
        <taxon>Cytophagales</taxon>
        <taxon>Hymenobacteraceae</taxon>
        <taxon>Hymenobacter</taxon>
    </lineage>
</organism>
<dbReference type="InterPro" id="IPR011658">
    <property type="entry name" value="PA14_dom"/>
</dbReference>
<feature type="compositionally biased region" description="Basic and acidic residues" evidence="5">
    <location>
        <begin position="547"/>
        <end position="566"/>
    </location>
</feature>
<dbReference type="Gene3D" id="3.30.1330.60">
    <property type="entry name" value="OmpA-like domain"/>
    <property type="match status" value="1"/>
</dbReference>
<evidence type="ECO:0000256" key="4">
    <source>
        <dbReference type="PROSITE-ProRule" id="PRU00473"/>
    </source>
</evidence>
<dbReference type="Pfam" id="PF07691">
    <property type="entry name" value="PA14"/>
    <property type="match status" value="2"/>
</dbReference>
<evidence type="ECO:0000256" key="5">
    <source>
        <dbReference type="SAM" id="MobiDB-lite"/>
    </source>
</evidence>
<evidence type="ECO:0000256" key="3">
    <source>
        <dbReference type="ARBA" id="ARBA00023237"/>
    </source>
</evidence>
<proteinExistence type="predicted"/>
<dbReference type="RefSeq" id="WP_243798830.1">
    <property type="nucleotide sequence ID" value="NZ_CP094669.1"/>
</dbReference>
<dbReference type="Gene3D" id="3.90.182.10">
    <property type="entry name" value="Toxin - Anthrax Protective Antigen,domain 1"/>
    <property type="match status" value="2"/>
</dbReference>
<dbReference type="SUPFAM" id="SSF103088">
    <property type="entry name" value="OmpA-like"/>
    <property type="match status" value="1"/>
</dbReference>